<name>A0A0A9HEF6_ARUDO</name>
<organism evidence="1">
    <name type="scientific">Arundo donax</name>
    <name type="common">Giant reed</name>
    <name type="synonym">Donax arundinaceus</name>
    <dbReference type="NCBI Taxonomy" id="35708"/>
    <lineage>
        <taxon>Eukaryota</taxon>
        <taxon>Viridiplantae</taxon>
        <taxon>Streptophyta</taxon>
        <taxon>Embryophyta</taxon>
        <taxon>Tracheophyta</taxon>
        <taxon>Spermatophyta</taxon>
        <taxon>Magnoliopsida</taxon>
        <taxon>Liliopsida</taxon>
        <taxon>Poales</taxon>
        <taxon>Poaceae</taxon>
        <taxon>PACMAD clade</taxon>
        <taxon>Arundinoideae</taxon>
        <taxon>Arundineae</taxon>
        <taxon>Arundo</taxon>
    </lineage>
</organism>
<reference evidence="1" key="1">
    <citation type="submission" date="2014-09" db="EMBL/GenBank/DDBJ databases">
        <authorList>
            <person name="Magalhaes I.L.F."/>
            <person name="Oliveira U."/>
            <person name="Santos F.R."/>
            <person name="Vidigal T.H.D.A."/>
            <person name="Brescovit A.D."/>
            <person name="Santos A.J."/>
        </authorList>
    </citation>
    <scope>NUCLEOTIDE SEQUENCE</scope>
    <source>
        <tissue evidence="1">Shoot tissue taken approximately 20 cm above the soil surface</tissue>
    </source>
</reference>
<reference evidence="1" key="2">
    <citation type="journal article" date="2015" name="Data Brief">
        <title>Shoot transcriptome of the giant reed, Arundo donax.</title>
        <authorList>
            <person name="Barrero R.A."/>
            <person name="Guerrero F.D."/>
            <person name="Moolhuijzen P."/>
            <person name="Goolsby J.A."/>
            <person name="Tidwell J."/>
            <person name="Bellgard S.E."/>
            <person name="Bellgard M.I."/>
        </authorList>
    </citation>
    <scope>NUCLEOTIDE SEQUENCE</scope>
    <source>
        <tissue evidence="1">Shoot tissue taken approximately 20 cm above the soil surface</tissue>
    </source>
</reference>
<accession>A0A0A9HEF6</accession>
<sequence>MSYLKQSIELHPSGVQRTQDKGLNTVFDSYQLYNGLPLLFVLSYFLYEVENIIFPFCCRST</sequence>
<evidence type="ECO:0000313" key="1">
    <source>
        <dbReference type="EMBL" id="JAE34189.1"/>
    </source>
</evidence>
<dbReference type="AlphaFoldDB" id="A0A0A9HEF6"/>
<proteinExistence type="predicted"/>
<dbReference type="EMBL" id="GBRH01163707">
    <property type="protein sequence ID" value="JAE34189.1"/>
    <property type="molecule type" value="Transcribed_RNA"/>
</dbReference>
<protein>
    <submittedName>
        <fullName evidence="1">Uncharacterized protein</fullName>
    </submittedName>
</protein>